<dbReference type="Pfam" id="PF12146">
    <property type="entry name" value="Hydrolase_4"/>
    <property type="match status" value="1"/>
</dbReference>
<dbReference type="PANTHER" id="PTHR11614">
    <property type="entry name" value="PHOSPHOLIPASE-RELATED"/>
    <property type="match status" value="1"/>
</dbReference>
<sequence length="315" mass="36032">MKSSTFTFTDQDGIEIFVYKFEPDIEPKAVVQITHGLAEHAKRYTRVAEYLCKEGYVCYANDARGHGRTAGDLTEATLAGNAGVLGPNGWKGVVNDIHELSMIIKKEQSNLPLFLIGHSWGAMLSQDYIQEWGSEINGCILSGTNGKIRALVIKAGKVIIKGEIKKRGLTEPSQKMHDMNFKSNNHDWKKDEGATGFEWLSRDKEEVQKYIDDPWCGFVSPANLWLEFIYGMEKLYDSKNEQRVPKDLPIYFISGSLCPIGNKTKWVKAMINRFIKYGIEDVTYKFYEDARHEIFNEINREEVFKDVINWLDSHL</sequence>
<comment type="caution">
    <text evidence="2">The sequence shown here is derived from an EMBL/GenBank/DDBJ whole genome shotgun (WGS) entry which is preliminary data.</text>
</comment>
<evidence type="ECO:0000313" key="2">
    <source>
        <dbReference type="EMBL" id="KKN05424.1"/>
    </source>
</evidence>
<feature type="domain" description="Serine aminopeptidase S33" evidence="1">
    <location>
        <begin position="26"/>
        <end position="298"/>
    </location>
</feature>
<dbReference type="InterPro" id="IPR051044">
    <property type="entry name" value="MAG_DAG_Lipase"/>
</dbReference>
<dbReference type="InterPro" id="IPR022742">
    <property type="entry name" value="Hydrolase_4"/>
</dbReference>
<evidence type="ECO:0000259" key="1">
    <source>
        <dbReference type="Pfam" id="PF12146"/>
    </source>
</evidence>
<dbReference type="InterPro" id="IPR029058">
    <property type="entry name" value="AB_hydrolase_fold"/>
</dbReference>
<reference evidence="2" key="1">
    <citation type="journal article" date="2015" name="Nature">
        <title>Complex archaea that bridge the gap between prokaryotes and eukaryotes.</title>
        <authorList>
            <person name="Spang A."/>
            <person name="Saw J.H."/>
            <person name="Jorgensen S.L."/>
            <person name="Zaremba-Niedzwiedzka K."/>
            <person name="Martijn J."/>
            <person name="Lind A.E."/>
            <person name="van Eijk R."/>
            <person name="Schleper C."/>
            <person name="Guy L."/>
            <person name="Ettema T.J."/>
        </authorList>
    </citation>
    <scope>NUCLEOTIDE SEQUENCE</scope>
</reference>
<dbReference type="AlphaFoldDB" id="A0A0F9MHT4"/>
<protein>
    <recommendedName>
        <fullName evidence="1">Serine aminopeptidase S33 domain-containing protein</fullName>
    </recommendedName>
</protein>
<dbReference type="SUPFAM" id="SSF53474">
    <property type="entry name" value="alpha/beta-Hydrolases"/>
    <property type="match status" value="1"/>
</dbReference>
<name>A0A0F9MHT4_9ZZZZ</name>
<dbReference type="EMBL" id="LAZR01004807">
    <property type="protein sequence ID" value="KKN05424.1"/>
    <property type="molecule type" value="Genomic_DNA"/>
</dbReference>
<accession>A0A0F9MHT4</accession>
<dbReference type="Gene3D" id="3.40.50.1820">
    <property type="entry name" value="alpha/beta hydrolase"/>
    <property type="match status" value="1"/>
</dbReference>
<proteinExistence type="predicted"/>
<gene>
    <name evidence="2" type="ORF">LCGC14_1087500</name>
</gene>
<organism evidence="2">
    <name type="scientific">marine sediment metagenome</name>
    <dbReference type="NCBI Taxonomy" id="412755"/>
    <lineage>
        <taxon>unclassified sequences</taxon>
        <taxon>metagenomes</taxon>
        <taxon>ecological metagenomes</taxon>
    </lineage>
</organism>